<evidence type="ECO:0000313" key="8">
    <source>
        <dbReference type="EMBL" id="GKT04994.1"/>
    </source>
</evidence>
<evidence type="ECO:0000259" key="7">
    <source>
        <dbReference type="Pfam" id="PF24986"/>
    </source>
</evidence>
<evidence type="ECO:0000256" key="4">
    <source>
        <dbReference type="ARBA" id="ARBA00023186"/>
    </source>
</evidence>
<dbReference type="HAMAP" id="MF_00014">
    <property type="entry name" value="Ribosome_mat_RimM"/>
    <property type="match status" value="1"/>
</dbReference>
<protein>
    <recommendedName>
        <fullName evidence="5">Ribosome maturation factor RimM</fullName>
    </recommendedName>
</protein>
<dbReference type="InterPro" id="IPR056792">
    <property type="entry name" value="PRC_RimM"/>
</dbReference>
<accession>A0ABQ5JNX3</accession>
<gene>
    <name evidence="5 8" type="primary">rimM</name>
    <name evidence="8" type="ORF">JCM31185_02830</name>
</gene>
<evidence type="ECO:0000259" key="6">
    <source>
        <dbReference type="Pfam" id="PF01782"/>
    </source>
</evidence>
<feature type="domain" description="RimM N-terminal" evidence="6">
    <location>
        <begin position="6"/>
        <end position="91"/>
    </location>
</feature>
<dbReference type="Pfam" id="PF01782">
    <property type="entry name" value="RimM"/>
    <property type="match status" value="1"/>
</dbReference>
<comment type="subcellular location">
    <subcellularLocation>
        <location evidence="5">Cytoplasm</location>
    </subcellularLocation>
</comment>
<keyword evidence="1 5" id="KW-0963">Cytoplasm</keyword>
<dbReference type="InterPro" id="IPR036976">
    <property type="entry name" value="RimM_N_sf"/>
</dbReference>
<dbReference type="Gene3D" id="2.30.30.240">
    <property type="entry name" value="PRC-barrel domain"/>
    <property type="match status" value="1"/>
</dbReference>
<dbReference type="RefSeq" id="WP_407882260.1">
    <property type="nucleotide sequence ID" value="NZ_BQXO01000001.1"/>
</dbReference>
<comment type="caution">
    <text evidence="8">The sequence shown here is derived from an EMBL/GenBank/DDBJ whole genome shotgun (WGS) entry which is preliminary data.</text>
</comment>
<comment type="similarity">
    <text evidence="5">Belongs to the RimM family.</text>
</comment>
<evidence type="ECO:0000256" key="3">
    <source>
        <dbReference type="ARBA" id="ARBA00022552"/>
    </source>
</evidence>
<comment type="subunit">
    <text evidence="5">Binds ribosomal protein uS19.</text>
</comment>
<reference evidence="8 9" key="1">
    <citation type="submission" date="2022-03" db="EMBL/GenBank/DDBJ databases">
        <title>Draft genome sequence of Furfurilactobacillus curtus JCM 31185.</title>
        <authorList>
            <person name="Suzuki S."/>
            <person name="Endo A."/>
            <person name="Kajikawa A."/>
        </authorList>
    </citation>
    <scope>NUCLEOTIDE SEQUENCE [LARGE SCALE GENOMIC DNA]</scope>
    <source>
        <strain evidence="8 9">JCM 31185</strain>
    </source>
</reference>
<comment type="function">
    <text evidence="5">An accessory protein needed during the final step in the assembly of 30S ribosomal subunit, possibly for assembly of the head region. Essential for efficient processing of 16S rRNA. May be needed both before and after RbfA during the maturation of 16S rRNA. It has affinity for free ribosomal 30S subunits but not for 70S ribosomes.</text>
</comment>
<evidence type="ECO:0000313" key="9">
    <source>
        <dbReference type="Proteomes" id="UP001628078"/>
    </source>
</evidence>
<dbReference type="PANTHER" id="PTHR33692">
    <property type="entry name" value="RIBOSOME MATURATION FACTOR RIMM"/>
    <property type="match status" value="1"/>
</dbReference>
<dbReference type="Proteomes" id="UP001628078">
    <property type="component" value="Unassembled WGS sequence"/>
</dbReference>
<keyword evidence="2 5" id="KW-0690">Ribosome biogenesis</keyword>
<dbReference type="Gene3D" id="2.40.30.60">
    <property type="entry name" value="RimM"/>
    <property type="match status" value="1"/>
</dbReference>
<dbReference type="Pfam" id="PF24986">
    <property type="entry name" value="PRC_RimM"/>
    <property type="match status" value="1"/>
</dbReference>
<comment type="domain">
    <text evidence="5">The PRC barrel domain binds ribosomal protein uS19.</text>
</comment>
<dbReference type="InterPro" id="IPR002676">
    <property type="entry name" value="RimM_N"/>
</dbReference>
<dbReference type="InterPro" id="IPR011961">
    <property type="entry name" value="RimM"/>
</dbReference>
<feature type="domain" description="Ribosome maturation factor RimM PRC barrel" evidence="7">
    <location>
        <begin position="103"/>
        <end position="166"/>
    </location>
</feature>
<evidence type="ECO:0000256" key="1">
    <source>
        <dbReference type="ARBA" id="ARBA00022490"/>
    </source>
</evidence>
<keyword evidence="9" id="KW-1185">Reference proteome</keyword>
<name>A0ABQ5JNX3_9LACO</name>
<keyword evidence="3 5" id="KW-0698">rRNA processing</keyword>
<dbReference type="InterPro" id="IPR009000">
    <property type="entry name" value="Transl_B-barrel_sf"/>
</dbReference>
<proteinExistence type="inferred from homology"/>
<dbReference type="NCBIfam" id="TIGR02273">
    <property type="entry name" value="16S_RimM"/>
    <property type="match status" value="1"/>
</dbReference>
<evidence type="ECO:0000256" key="2">
    <source>
        <dbReference type="ARBA" id="ARBA00022517"/>
    </source>
</evidence>
<organism evidence="8 9">
    <name type="scientific">Furfurilactobacillus curtus</name>
    <dbReference type="NCBI Taxonomy" id="1746200"/>
    <lineage>
        <taxon>Bacteria</taxon>
        <taxon>Bacillati</taxon>
        <taxon>Bacillota</taxon>
        <taxon>Bacilli</taxon>
        <taxon>Lactobacillales</taxon>
        <taxon>Lactobacillaceae</taxon>
        <taxon>Furfurilactobacillus</taxon>
    </lineage>
</organism>
<evidence type="ECO:0000256" key="5">
    <source>
        <dbReference type="HAMAP-Rule" id="MF_00014"/>
    </source>
</evidence>
<dbReference type="SUPFAM" id="SSF50447">
    <property type="entry name" value="Translation proteins"/>
    <property type="match status" value="1"/>
</dbReference>
<dbReference type="SUPFAM" id="SSF50346">
    <property type="entry name" value="PRC-barrel domain"/>
    <property type="match status" value="1"/>
</dbReference>
<keyword evidence="4 5" id="KW-0143">Chaperone</keyword>
<dbReference type="InterPro" id="IPR011033">
    <property type="entry name" value="PRC_barrel-like_sf"/>
</dbReference>
<dbReference type="PANTHER" id="PTHR33692:SF1">
    <property type="entry name" value="RIBOSOME MATURATION FACTOR RIMM"/>
    <property type="match status" value="1"/>
</dbReference>
<dbReference type="EMBL" id="BQXO01000001">
    <property type="protein sequence ID" value="GKT04994.1"/>
    <property type="molecule type" value="Genomic_DNA"/>
</dbReference>
<sequence>MAFYNIGKIVNTQGLKGELRVVATTDFPTQRFANGQMVYVTANRPGAKQEALTIDSSRTYKSFILVTFKGLNDINLVEQYKGSELYVTESQQQPLPDGQYYYHEIIGLRVIDEHQQEIGVVKEILAPGANDVWVVKRPGKSDLLLPVIDPVVKKVDIQAGSINIEMMAGLDDED</sequence>